<reference evidence="2" key="1">
    <citation type="submission" date="2022-11" db="EMBL/GenBank/DDBJ databases">
        <title>Dyadobacter pollutisoli sp. nov., isolated from plastic dumped soil.</title>
        <authorList>
            <person name="Kim J.M."/>
            <person name="Kim K.R."/>
            <person name="Lee J.K."/>
            <person name="Hao L."/>
            <person name="Jeon C.O."/>
        </authorList>
    </citation>
    <scope>NUCLEOTIDE SEQUENCE</scope>
    <source>
        <strain evidence="2">U1</strain>
    </source>
</reference>
<gene>
    <name evidence="2" type="ORF">ON006_14580</name>
</gene>
<feature type="transmembrane region" description="Helical" evidence="1">
    <location>
        <begin position="12"/>
        <end position="29"/>
    </location>
</feature>
<dbReference type="RefSeq" id="WP_244823193.1">
    <property type="nucleotide sequence ID" value="NZ_CP112998.1"/>
</dbReference>
<keyword evidence="1" id="KW-0812">Transmembrane</keyword>
<dbReference type="KEGG" id="dpf:ON006_14580"/>
<protein>
    <submittedName>
        <fullName evidence="2">Uncharacterized protein</fullName>
    </submittedName>
</protein>
<dbReference type="Proteomes" id="UP001164653">
    <property type="component" value="Chromosome"/>
</dbReference>
<proteinExistence type="predicted"/>
<keyword evidence="3" id="KW-1185">Reference proteome</keyword>
<keyword evidence="1" id="KW-0472">Membrane</keyword>
<keyword evidence="1" id="KW-1133">Transmembrane helix</keyword>
<evidence type="ECO:0000313" key="2">
    <source>
        <dbReference type="EMBL" id="WAC15163.1"/>
    </source>
</evidence>
<accession>A0A9E8NH23</accession>
<dbReference type="EMBL" id="CP112998">
    <property type="protein sequence ID" value="WAC15163.1"/>
    <property type="molecule type" value="Genomic_DNA"/>
</dbReference>
<organism evidence="2 3">
    <name type="scientific">Dyadobacter pollutisoli</name>
    <dbReference type="NCBI Taxonomy" id="2910158"/>
    <lineage>
        <taxon>Bacteria</taxon>
        <taxon>Pseudomonadati</taxon>
        <taxon>Bacteroidota</taxon>
        <taxon>Cytophagia</taxon>
        <taxon>Cytophagales</taxon>
        <taxon>Spirosomataceae</taxon>
        <taxon>Dyadobacter</taxon>
    </lineage>
</organism>
<dbReference type="AlphaFoldDB" id="A0A9E8NH23"/>
<sequence>MLTLCLNCLRNFAYLIICFLLIGNELLLAQNTLEFVQDGVNNSYLPPVPKGPTSIPQTLTFYHNKNGSADDGIYFQKPQAPLSVTFSFDDQPYITVPQHVTGMTFGAASGAASTQVRSLPVVNSNYYFTDTTRSVFTAHPNGPIGKGVNLYMNPGLQVFLSAKPLLLTNASKSDTSRYYYGKLRLQFSRPVDNPVISLVGLGATTNFASQHLGFATELELQTPSLALTKLSGNADLVLDNSKTKILHAKTTISGNCDNGAACGSILVKGSKISTLVFGVYLRADGGPGIWGTEKVTNSGDMWHITLSLSDQ</sequence>
<name>A0A9E8NH23_9BACT</name>
<evidence type="ECO:0000313" key="3">
    <source>
        <dbReference type="Proteomes" id="UP001164653"/>
    </source>
</evidence>
<evidence type="ECO:0000256" key="1">
    <source>
        <dbReference type="SAM" id="Phobius"/>
    </source>
</evidence>